<keyword evidence="2" id="KW-1185">Reference proteome</keyword>
<dbReference type="InParanoid" id="A0A0C3F513"/>
<proteinExistence type="predicted"/>
<protein>
    <submittedName>
        <fullName evidence="1">Uncharacterized protein</fullName>
    </submittedName>
</protein>
<evidence type="ECO:0000313" key="2">
    <source>
        <dbReference type="Proteomes" id="UP000054166"/>
    </source>
</evidence>
<accession>A0A0C3F513</accession>
<evidence type="ECO:0000313" key="1">
    <source>
        <dbReference type="EMBL" id="KIM74981.1"/>
    </source>
</evidence>
<sequence>MTSFTRLEMIGTGTVGFVWILRQEPGRKQIPTIASSDVGPHMSPHQMSLANAALEVDSELKVRFKSVFGNLVSLAPTTPKAPSTRYLLVSQNH</sequence>
<name>A0A0C3F513_PILCF</name>
<reference evidence="2" key="2">
    <citation type="submission" date="2015-01" db="EMBL/GenBank/DDBJ databases">
        <title>Evolutionary Origins and Diversification of the Mycorrhizal Mutualists.</title>
        <authorList>
            <consortium name="DOE Joint Genome Institute"/>
            <consortium name="Mycorrhizal Genomics Consortium"/>
            <person name="Kohler A."/>
            <person name="Kuo A."/>
            <person name="Nagy L.G."/>
            <person name="Floudas D."/>
            <person name="Copeland A."/>
            <person name="Barry K.W."/>
            <person name="Cichocki N."/>
            <person name="Veneault-Fourrey C."/>
            <person name="LaButti K."/>
            <person name="Lindquist E.A."/>
            <person name="Lipzen A."/>
            <person name="Lundell T."/>
            <person name="Morin E."/>
            <person name="Murat C."/>
            <person name="Riley R."/>
            <person name="Ohm R."/>
            <person name="Sun H."/>
            <person name="Tunlid A."/>
            <person name="Henrissat B."/>
            <person name="Grigoriev I.V."/>
            <person name="Hibbett D.S."/>
            <person name="Martin F."/>
        </authorList>
    </citation>
    <scope>NUCLEOTIDE SEQUENCE [LARGE SCALE GENOMIC DNA]</scope>
    <source>
        <strain evidence="2">F 1598</strain>
    </source>
</reference>
<reference evidence="1 2" key="1">
    <citation type="submission" date="2014-04" db="EMBL/GenBank/DDBJ databases">
        <authorList>
            <consortium name="DOE Joint Genome Institute"/>
            <person name="Kuo A."/>
            <person name="Tarkka M."/>
            <person name="Buscot F."/>
            <person name="Kohler A."/>
            <person name="Nagy L.G."/>
            <person name="Floudas D."/>
            <person name="Copeland A."/>
            <person name="Barry K.W."/>
            <person name="Cichocki N."/>
            <person name="Veneault-Fourrey C."/>
            <person name="LaButti K."/>
            <person name="Lindquist E.A."/>
            <person name="Lipzen A."/>
            <person name="Lundell T."/>
            <person name="Morin E."/>
            <person name="Murat C."/>
            <person name="Sun H."/>
            <person name="Tunlid A."/>
            <person name="Henrissat B."/>
            <person name="Grigoriev I.V."/>
            <person name="Hibbett D.S."/>
            <person name="Martin F."/>
            <person name="Nordberg H.P."/>
            <person name="Cantor M.N."/>
            <person name="Hua S.X."/>
        </authorList>
    </citation>
    <scope>NUCLEOTIDE SEQUENCE [LARGE SCALE GENOMIC DNA]</scope>
    <source>
        <strain evidence="1 2">F 1598</strain>
    </source>
</reference>
<dbReference type="HOGENOM" id="CLU_2400478_0_0_1"/>
<dbReference type="EMBL" id="KN833052">
    <property type="protein sequence ID" value="KIM74981.1"/>
    <property type="molecule type" value="Genomic_DNA"/>
</dbReference>
<gene>
    <name evidence="1" type="ORF">PILCRDRAFT_688867</name>
</gene>
<dbReference type="AlphaFoldDB" id="A0A0C3F513"/>
<organism evidence="1 2">
    <name type="scientific">Piloderma croceum (strain F 1598)</name>
    <dbReference type="NCBI Taxonomy" id="765440"/>
    <lineage>
        <taxon>Eukaryota</taxon>
        <taxon>Fungi</taxon>
        <taxon>Dikarya</taxon>
        <taxon>Basidiomycota</taxon>
        <taxon>Agaricomycotina</taxon>
        <taxon>Agaricomycetes</taxon>
        <taxon>Agaricomycetidae</taxon>
        <taxon>Atheliales</taxon>
        <taxon>Atheliaceae</taxon>
        <taxon>Piloderma</taxon>
    </lineage>
</organism>
<dbReference type="Proteomes" id="UP000054166">
    <property type="component" value="Unassembled WGS sequence"/>
</dbReference>